<evidence type="ECO:0000313" key="2">
    <source>
        <dbReference type="Proteomes" id="UP000428260"/>
    </source>
</evidence>
<dbReference type="Proteomes" id="UP000428260">
    <property type="component" value="Chromosome"/>
</dbReference>
<dbReference type="AlphaFoldDB" id="A0A6I6KD12"/>
<dbReference type="KEGG" id="mcos:GM418_20745"/>
<evidence type="ECO:0000313" key="1">
    <source>
        <dbReference type="EMBL" id="QGY48174.1"/>
    </source>
</evidence>
<gene>
    <name evidence="1" type="ORF">GM418_20745</name>
</gene>
<proteinExistence type="predicted"/>
<dbReference type="InterPro" id="IPR008962">
    <property type="entry name" value="PapD-like_sf"/>
</dbReference>
<organism evidence="1 2">
    <name type="scientific">Maribellus comscasis</name>
    <dbReference type="NCBI Taxonomy" id="2681766"/>
    <lineage>
        <taxon>Bacteria</taxon>
        <taxon>Pseudomonadati</taxon>
        <taxon>Bacteroidota</taxon>
        <taxon>Bacteroidia</taxon>
        <taxon>Marinilabiliales</taxon>
        <taxon>Prolixibacteraceae</taxon>
        <taxon>Maribellus</taxon>
    </lineage>
</organism>
<accession>A0A6I6KD12</accession>
<dbReference type="Gene3D" id="2.60.40.10">
    <property type="entry name" value="Immunoglobulins"/>
    <property type="match status" value="1"/>
</dbReference>
<sequence>MLFFSVVVLLPQISRAQGDLLITPRRVVFEGSKQREEITLANTGQDTAYYSISFLQYRMTEDGNFKEVTEPEEGQMFADSYIRFFPRSVELAPGESQVVRMQLRRMPNMVDGEYRSHLYFRAVPEEKPLGEEDILTDSTAIGIRLTPIFGISIPVIARIGDLSSDVVLSDLNVQQNSQGANVLNVVLNREGTQSVYGDLKAEYITPEGEKYDVGLVKGIAVYTPNLLRRFTMTLNTPVGIELNKGKLLVRYSSSSEAKPQVYDEKELVLK</sequence>
<keyword evidence="2" id="KW-1185">Reference proteome</keyword>
<name>A0A6I6KD12_9BACT</name>
<reference evidence="1 2" key="1">
    <citation type="submission" date="2019-11" db="EMBL/GenBank/DDBJ databases">
        <authorList>
            <person name="Zheng R.K."/>
            <person name="Sun C.M."/>
        </authorList>
    </citation>
    <scope>NUCLEOTIDE SEQUENCE [LARGE SCALE GENOMIC DNA]</scope>
    <source>
        <strain evidence="1 2">WC007</strain>
    </source>
</reference>
<protein>
    <submittedName>
        <fullName evidence="1">Fimbria/pilus periplasmic chaperone</fullName>
    </submittedName>
</protein>
<dbReference type="EMBL" id="CP046401">
    <property type="protein sequence ID" value="QGY48174.1"/>
    <property type="molecule type" value="Genomic_DNA"/>
</dbReference>
<dbReference type="SUPFAM" id="SSF49354">
    <property type="entry name" value="PapD-like"/>
    <property type="match status" value="1"/>
</dbReference>
<dbReference type="InterPro" id="IPR013783">
    <property type="entry name" value="Ig-like_fold"/>
</dbReference>